<dbReference type="PANTHER" id="PTHR47698">
    <property type="entry name" value="FATTY-ACID-BINDING PROTEIN 3, CHLOROPLASTIC"/>
    <property type="match status" value="1"/>
</dbReference>
<feature type="compositionally biased region" description="Acidic residues" evidence="1">
    <location>
        <begin position="760"/>
        <end position="784"/>
    </location>
</feature>
<dbReference type="SMART" id="SM00233">
    <property type="entry name" value="PH"/>
    <property type="match status" value="2"/>
</dbReference>
<proteinExistence type="predicted"/>
<dbReference type="eggNOG" id="ENOG502QVS5">
    <property type="taxonomic scope" value="Eukaryota"/>
</dbReference>
<dbReference type="SUPFAM" id="SSF50729">
    <property type="entry name" value="PH domain-like"/>
    <property type="match status" value="2"/>
</dbReference>
<dbReference type="GeneID" id="19941541"/>
<dbReference type="InterPro" id="IPR011993">
    <property type="entry name" value="PH-like_dom_sf"/>
</dbReference>
<organism evidence="3 4">
    <name type="scientific">Saprolegnia diclina (strain VS20)</name>
    <dbReference type="NCBI Taxonomy" id="1156394"/>
    <lineage>
        <taxon>Eukaryota</taxon>
        <taxon>Sar</taxon>
        <taxon>Stramenopiles</taxon>
        <taxon>Oomycota</taxon>
        <taxon>Saprolegniomycetes</taxon>
        <taxon>Saprolegniales</taxon>
        <taxon>Saprolegniaceae</taxon>
        <taxon>Saprolegnia</taxon>
    </lineage>
</organism>
<evidence type="ECO:0000259" key="2">
    <source>
        <dbReference type="PROSITE" id="PS50003"/>
    </source>
</evidence>
<keyword evidence="4" id="KW-1185">Reference proteome</keyword>
<dbReference type="VEuPathDB" id="FungiDB:SDRG_00814"/>
<feature type="compositionally biased region" description="Acidic residues" evidence="1">
    <location>
        <begin position="353"/>
        <end position="385"/>
    </location>
</feature>
<dbReference type="InParanoid" id="T0R6A6"/>
<dbReference type="InterPro" id="IPR016088">
    <property type="entry name" value="Chalcone_isomerase_3-sand"/>
</dbReference>
<evidence type="ECO:0000313" key="4">
    <source>
        <dbReference type="Proteomes" id="UP000030762"/>
    </source>
</evidence>
<dbReference type="InterPro" id="IPR016089">
    <property type="entry name" value="Chalcone_isomerase_bundle_sf"/>
</dbReference>
<dbReference type="InterPro" id="IPR001849">
    <property type="entry name" value="PH_domain"/>
</dbReference>
<dbReference type="GO" id="GO:0016872">
    <property type="term" value="F:intramolecular lyase activity"/>
    <property type="evidence" value="ECO:0007669"/>
    <property type="project" value="InterPro"/>
</dbReference>
<dbReference type="OrthoDB" id="185175at2759"/>
<evidence type="ECO:0000313" key="3">
    <source>
        <dbReference type="EMBL" id="EQC41965.1"/>
    </source>
</evidence>
<evidence type="ECO:0000256" key="1">
    <source>
        <dbReference type="SAM" id="MobiDB-lite"/>
    </source>
</evidence>
<reference evidence="3 4" key="1">
    <citation type="submission" date="2012-04" db="EMBL/GenBank/DDBJ databases">
        <title>The Genome Sequence of Saprolegnia declina VS20.</title>
        <authorList>
            <consortium name="The Broad Institute Genome Sequencing Platform"/>
            <person name="Russ C."/>
            <person name="Nusbaum C."/>
            <person name="Tyler B."/>
            <person name="van West P."/>
            <person name="Dieguez-Uribeondo J."/>
            <person name="de Bruijn I."/>
            <person name="Tripathy S."/>
            <person name="Jiang R."/>
            <person name="Young S.K."/>
            <person name="Zeng Q."/>
            <person name="Gargeya S."/>
            <person name="Fitzgerald M."/>
            <person name="Haas B."/>
            <person name="Abouelleil A."/>
            <person name="Alvarado L."/>
            <person name="Arachchi H.M."/>
            <person name="Berlin A."/>
            <person name="Chapman S.B."/>
            <person name="Goldberg J."/>
            <person name="Griggs A."/>
            <person name="Gujja S."/>
            <person name="Hansen M."/>
            <person name="Howarth C."/>
            <person name="Imamovic A."/>
            <person name="Larimer J."/>
            <person name="McCowen C."/>
            <person name="Montmayeur A."/>
            <person name="Murphy C."/>
            <person name="Neiman D."/>
            <person name="Pearson M."/>
            <person name="Priest M."/>
            <person name="Roberts A."/>
            <person name="Saif S."/>
            <person name="Shea T."/>
            <person name="Sisk P."/>
            <person name="Sykes S."/>
            <person name="Wortman J."/>
            <person name="Nusbaum C."/>
            <person name="Birren B."/>
        </authorList>
    </citation>
    <scope>NUCLEOTIDE SEQUENCE [LARGE SCALE GENOMIC DNA]</scope>
    <source>
        <strain evidence="3 4">VS20</strain>
    </source>
</reference>
<feature type="domain" description="PH" evidence="2">
    <location>
        <begin position="5"/>
        <end position="106"/>
    </location>
</feature>
<feature type="domain" description="PH" evidence="2">
    <location>
        <begin position="627"/>
        <end position="736"/>
    </location>
</feature>
<dbReference type="RefSeq" id="XP_008604534.1">
    <property type="nucleotide sequence ID" value="XM_008606312.1"/>
</dbReference>
<dbReference type="Pfam" id="PF00169">
    <property type="entry name" value="PH"/>
    <property type="match status" value="2"/>
</dbReference>
<feature type="region of interest" description="Disordered" evidence="1">
    <location>
        <begin position="753"/>
        <end position="799"/>
    </location>
</feature>
<gene>
    <name evidence="3" type="ORF">SDRG_00814</name>
</gene>
<dbReference type="Proteomes" id="UP000030762">
    <property type="component" value="Unassembled WGS sequence"/>
</dbReference>
<dbReference type="Gene3D" id="2.30.29.30">
    <property type="entry name" value="Pleckstrin-homology domain (PH domain)/Phosphotyrosine-binding domain (PTB)"/>
    <property type="match status" value="2"/>
</dbReference>
<dbReference type="SUPFAM" id="SSF54626">
    <property type="entry name" value="Chalcone isomerase"/>
    <property type="match status" value="2"/>
</dbReference>
<dbReference type="CDD" id="cd00821">
    <property type="entry name" value="PH"/>
    <property type="match status" value="1"/>
</dbReference>
<dbReference type="Gene3D" id="1.10.890.20">
    <property type="match status" value="2"/>
</dbReference>
<name>T0R6A6_SAPDV</name>
<sequence>MATSAWLVQGRLLRRDRTFHTWKGRQIYMDKDALLFFNSRGVKRSENFRVSPTGGSPTAADITISLFESPKPHGFILRVRDDKIFLAAENEADRDKWVDALVAHWGAVLDKASVNISTDKTLWQQPRHCDAVATAKTFGPMIETLSAVQFPAKLRATGDVLLGVGPFVRRVRWNDEPILAVALYIDPTEARSLLAPFQDKPLQSLIDDQGFYAALMRSPVRKTLVFSCRKRLSRAGIVAALHDEVRPRIGAAVHELEQLVSFIDKSLRKGESMICTFLPSPGLLDFHFKGISHPCLAAPALSRALQGLFFDSNSVQVLAKRGLVERLPCLWGNNGSTVAAAVPRPSGDMAPIAEDDDDDDEADDEDDDDEDEDDEDDDDEGVAPEEDAHSVLAPRKGLPFGPLMDPDSSQLFPGSLGDGAVLLGTWSSANVAQVANYSVGLYVDPVQASAHLLRFKGLSFGSVAADPDFSVAFTTGAFRKRLAIVHATPVVLSSVCDLLTSLLVSAHLLDDTKSISDAFASLPPRLEAGELLLLNVHPDSSFSVSVGAGAIEASASNPALSKAAQTAVGTALQSLFYGYSTPDVEARARLMQRLPYLLDYAKADSVHTYHDEIAMLKENYDRLTPANRVKVGYVHVYNQRRKMMMRWSRRWCRLDGVVFSLFSRKDSVKPRDAFVISDCRIDDVSSQEDMRIELRKLSQICVLLRIALPSGDSWVLRVDSVYDGNEWLDVLRQAAAIVPEDVAVMPPLSLPRSRRREIAPDDSDDAATYDEPEDDDDEDDDDDASMPMPWRPDDDDEAVSDRARAGSLVTWVAADARNQLIVLLLSLVVYLASCDGSTYR</sequence>
<dbReference type="OMA" id="YEGEEWL"/>
<protein>
    <recommendedName>
        <fullName evidence="2">PH domain-containing protein</fullName>
    </recommendedName>
</protein>
<dbReference type="AlphaFoldDB" id="T0R6A6"/>
<accession>T0R6A6</accession>
<dbReference type="Gene3D" id="3.50.70.10">
    <property type="match status" value="2"/>
</dbReference>
<dbReference type="EMBL" id="JH767133">
    <property type="protein sequence ID" value="EQC41965.1"/>
    <property type="molecule type" value="Genomic_DNA"/>
</dbReference>
<dbReference type="PANTHER" id="PTHR47698:SF2">
    <property type="entry name" value="FATTY-ACID-BINDING PROTEIN 3, CHLOROPLASTIC"/>
    <property type="match status" value="1"/>
</dbReference>
<dbReference type="PROSITE" id="PS50003">
    <property type="entry name" value="PH_DOMAIN"/>
    <property type="match status" value="2"/>
</dbReference>
<dbReference type="InterPro" id="IPR036298">
    <property type="entry name" value="Chalcone_isomerase_sf"/>
</dbReference>
<feature type="region of interest" description="Disordered" evidence="1">
    <location>
        <begin position="338"/>
        <end position="399"/>
    </location>
</feature>